<organism evidence="2 3">
    <name type="scientific">Desulfosporosinus metallidurans</name>
    <dbReference type="NCBI Taxonomy" id="1888891"/>
    <lineage>
        <taxon>Bacteria</taxon>
        <taxon>Bacillati</taxon>
        <taxon>Bacillota</taxon>
        <taxon>Clostridia</taxon>
        <taxon>Eubacteriales</taxon>
        <taxon>Desulfitobacteriaceae</taxon>
        <taxon>Desulfosporosinus</taxon>
    </lineage>
</organism>
<evidence type="ECO:0000313" key="2">
    <source>
        <dbReference type="EMBL" id="OLN27531.1"/>
    </source>
</evidence>
<dbReference type="STRING" id="1888891.DSOL_4503"/>
<reference evidence="2 3" key="1">
    <citation type="submission" date="2016-09" db="EMBL/GenBank/DDBJ databases">
        <title>Complete genome of Desulfosporosinus sp. OL.</title>
        <authorList>
            <person name="Mardanov A."/>
            <person name="Beletsky A."/>
            <person name="Panova A."/>
            <person name="Karnachuk O."/>
            <person name="Ravin N."/>
        </authorList>
    </citation>
    <scope>NUCLEOTIDE SEQUENCE [LARGE SCALE GENOMIC DNA]</scope>
    <source>
        <strain evidence="2 3">OL</strain>
    </source>
</reference>
<name>A0A1Q8QJM4_9FIRM</name>
<sequence>MFKILIDTCVWLDLAKDYQQQTILLALQELIQQGDIELILPRTIVDEFDRNKARIIQESSRSLSSTFKRVKEAVDKFGDPHQKDIVLSHLNDVDQRLPTLGEASEDTVSRIEKLFSITPIIEISDSVKLHAAQRAIDKRAPFHRQRNGIDDAILIEVYSDVVKAKATTRSRFAFISHNIKDFSHPTASNKVPHPDIAACFSPVRSLYFITLSDALLIINPDLFNDSMSELEWVEEPKKVSEIIEAMDELFNKVWYNRHQISREKIDDGTIRIVEKETFPIKDHSTRPIQRDIWEGALKAAEEVERRFGLENLGPWDDFEWGMINGKLSALRWVLGDEWDMLDT</sequence>
<dbReference type="AlphaFoldDB" id="A0A1Q8QJM4"/>
<evidence type="ECO:0000313" key="3">
    <source>
        <dbReference type="Proteomes" id="UP000186102"/>
    </source>
</evidence>
<feature type="domain" description="DUF4935" evidence="1">
    <location>
        <begin position="4"/>
        <end position="182"/>
    </location>
</feature>
<evidence type="ECO:0000259" key="1">
    <source>
        <dbReference type="Pfam" id="PF16289"/>
    </source>
</evidence>
<accession>A0A1Q8QJM4</accession>
<dbReference type="EMBL" id="MLBF01000056">
    <property type="protein sequence ID" value="OLN27531.1"/>
    <property type="molecule type" value="Genomic_DNA"/>
</dbReference>
<keyword evidence="3" id="KW-1185">Reference proteome</keyword>
<dbReference type="RefSeq" id="WP_075366850.1">
    <property type="nucleotide sequence ID" value="NZ_MLBF01000056.1"/>
</dbReference>
<comment type="caution">
    <text evidence="2">The sequence shown here is derived from an EMBL/GenBank/DDBJ whole genome shotgun (WGS) entry which is preliminary data.</text>
</comment>
<gene>
    <name evidence="2" type="ORF">DSOL_4503</name>
</gene>
<protein>
    <recommendedName>
        <fullName evidence="1">DUF4935 domain-containing protein</fullName>
    </recommendedName>
</protein>
<dbReference type="InterPro" id="IPR032557">
    <property type="entry name" value="DUF4935"/>
</dbReference>
<proteinExistence type="predicted"/>
<dbReference type="OrthoDB" id="8685584at2"/>
<dbReference type="Proteomes" id="UP000186102">
    <property type="component" value="Unassembled WGS sequence"/>
</dbReference>
<dbReference type="Pfam" id="PF16289">
    <property type="entry name" value="PIN_12"/>
    <property type="match status" value="1"/>
</dbReference>